<comment type="similarity">
    <text evidence="1">Belongs to the complex I subunit 6 family.</text>
</comment>
<keyword evidence="1" id="KW-0472">Membrane</keyword>
<proteinExistence type="inferred from homology"/>
<keyword evidence="1" id="KW-0520">NAD</keyword>
<evidence type="ECO:0000313" key="2">
    <source>
        <dbReference type="EMBL" id="MBJ7598107.1"/>
    </source>
</evidence>
<keyword evidence="1" id="KW-0812">Transmembrane</keyword>
<keyword evidence="1" id="KW-0874">Quinone</keyword>
<feature type="transmembrane region" description="Helical" evidence="1">
    <location>
        <begin position="6"/>
        <end position="24"/>
    </location>
</feature>
<dbReference type="PANTHER" id="PTHR33269">
    <property type="entry name" value="NADH-UBIQUINONE OXIDOREDUCTASE CHAIN 6"/>
    <property type="match status" value="1"/>
</dbReference>
<dbReference type="InterPro" id="IPR001457">
    <property type="entry name" value="NADH_UbQ/plastoQ_OxRdtase_su6"/>
</dbReference>
<dbReference type="GO" id="GO:0005886">
    <property type="term" value="C:plasma membrane"/>
    <property type="evidence" value="ECO:0007669"/>
    <property type="project" value="UniProtKB-SubCell"/>
</dbReference>
<comment type="function">
    <text evidence="1">NDH-1 shuttles electrons from NADH, via FMN and iron-sulfur (Fe-S) centers, to quinones in the respiratory chain. Couples the redox reaction to proton translocation (for every two electrons transferred, four hydrogen ions are translocated across the cytoplasmic membrane), and thus conserves the redox energy in a proton gradient.</text>
</comment>
<dbReference type="GO" id="GO:0008137">
    <property type="term" value="F:NADH dehydrogenase (ubiquinone) activity"/>
    <property type="evidence" value="ECO:0007669"/>
    <property type="project" value="UniProtKB-UniRule"/>
</dbReference>
<feature type="transmembrane region" description="Helical" evidence="1">
    <location>
        <begin position="91"/>
        <end position="111"/>
    </location>
</feature>
<accession>A0A934K053</accession>
<keyword evidence="1" id="KW-1003">Cell membrane</keyword>
<dbReference type="Gene3D" id="1.20.120.1200">
    <property type="entry name" value="NADH-ubiquinone/plastoquinone oxidoreductase chain 6, subunit NuoJ"/>
    <property type="match status" value="1"/>
</dbReference>
<organism evidence="2 3">
    <name type="scientific">Candidatus Nephthysia bennettiae</name>
    <dbReference type="NCBI Taxonomy" id="3127016"/>
    <lineage>
        <taxon>Bacteria</taxon>
        <taxon>Bacillati</taxon>
        <taxon>Candidatus Dormiibacterota</taxon>
        <taxon>Candidatus Dormibacteria</taxon>
        <taxon>Candidatus Dormibacterales</taxon>
        <taxon>Candidatus Dormibacteraceae</taxon>
        <taxon>Candidatus Nephthysia</taxon>
    </lineage>
</organism>
<dbReference type="Pfam" id="PF00499">
    <property type="entry name" value="Oxidored_q3"/>
    <property type="match status" value="1"/>
</dbReference>
<dbReference type="GO" id="GO:0048038">
    <property type="term" value="F:quinone binding"/>
    <property type="evidence" value="ECO:0007669"/>
    <property type="project" value="UniProtKB-UniRule"/>
</dbReference>
<name>A0A934K053_9BACT</name>
<dbReference type="EC" id="7.1.1.-" evidence="1"/>
<feature type="transmembrane region" description="Helical" evidence="1">
    <location>
        <begin position="58"/>
        <end position="79"/>
    </location>
</feature>
<protein>
    <recommendedName>
        <fullName evidence="1">NADH-quinone oxidoreductase subunit J</fullName>
        <ecNumber evidence="1">7.1.1.-</ecNumber>
    </recommendedName>
</protein>
<keyword evidence="1" id="KW-1133">Transmembrane helix</keyword>
<sequence>MIAQAIFWIASAIALLGGIGVVALREPIKSVLSLVAVMLALSVLFLMLSAQFVFAVQVIVYAGAVMVLFLFVVALLGPIRERGGGRLRLHWAFSLLVGLSFFGVLWAMLSGVRFRAPQASDLATFGSVQQIGIGLFTAYLFPFELTSILLLVAAVGAIYLSRGDRPDYEPDGDEAEDRASA</sequence>
<gene>
    <name evidence="2" type="ORF">JF922_08475</name>
</gene>
<dbReference type="InterPro" id="IPR042106">
    <property type="entry name" value="Nuo/plastoQ_OxRdtase_6_NuoJ"/>
</dbReference>
<comment type="catalytic activity">
    <reaction evidence="1">
        <text>a quinone + NADH + 5 H(+)(in) = a quinol + NAD(+) + 4 H(+)(out)</text>
        <dbReference type="Rhea" id="RHEA:57888"/>
        <dbReference type="ChEBI" id="CHEBI:15378"/>
        <dbReference type="ChEBI" id="CHEBI:24646"/>
        <dbReference type="ChEBI" id="CHEBI:57540"/>
        <dbReference type="ChEBI" id="CHEBI:57945"/>
        <dbReference type="ChEBI" id="CHEBI:132124"/>
    </reaction>
</comment>
<dbReference type="RefSeq" id="WP_338200850.1">
    <property type="nucleotide sequence ID" value="NZ_JAEKNR010000094.1"/>
</dbReference>
<dbReference type="AlphaFoldDB" id="A0A934K053"/>
<feature type="transmembrane region" description="Helical" evidence="1">
    <location>
        <begin position="131"/>
        <end position="160"/>
    </location>
</feature>
<comment type="subcellular location">
    <subcellularLocation>
        <location evidence="1">Cell membrane</location>
        <topology evidence="1">Multi-pass membrane protein</topology>
    </subcellularLocation>
</comment>
<feature type="transmembrane region" description="Helical" evidence="1">
    <location>
        <begin position="31"/>
        <end position="52"/>
    </location>
</feature>
<dbReference type="PANTHER" id="PTHR33269:SF19">
    <property type="entry name" value="NADH-QUINONE OXIDOREDUCTASE SUBUNIT J"/>
    <property type="match status" value="1"/>
</dbReference>
<evidence type="ECO:0000313" key="3">
    <source>
        <dbReference type="Proteomes" id="UP000612893"/>
    </source>
</evidence>
<dbReference type="Proteomes" id="UP000612893">
    <property type="component" value="Unassembled WGS sequence"/>
</dbReference>
<comment type="caution">
    <text evidence="2">The sequence shown here is derived from an EMBL/GenBank/DDBJ whole genome shotgun (WGS) entry which is preliminary data.</text>
</comment>
<keyword evidence="3" id="KW-1185">Reference proteome</keyword>
<reference evidence="2" key="1">
    <citation type="submission" date="2020-10" db="EMBL/GenBank/DDBJ databases">
        <title>Ca. Dormibacterota MAGs.</title>
        <authorList>
            <person name="Montgomery K."/>
        </authorList>
    </citation>
    <scope>NUCLEOTIDE SEQUENCE [LARGE SCALE GENOMIC DNA]</scope>
    <source>
        <strain evidence="2">SC8812_S17_10</strain>
    </source>
</reference>
<evidence type="ECO:0000256" key="1">
    <source>
        <dbReference type="RuleBase" id="RU004429"/>
    </source>
</evidence>
<dbReference type="EMBL" id="JAEKNR010000094">
    <property type="protein sequence ID" value="MBJ7598107.1"/>
    <property type="molecule type" value="Genomic_DNA"/>
</dbReference>